<evidence type="ECO:0000256" key="3">
    <source>
        <dbReference type="ARBA" id="ARBA00022475"/>
    </source>
</evidence>
<keyword evidence="8" id="KW-0143">Chaperone</keyword>
<sequence length="369" mass="41673">MDFGVGFLTNSVMLPILDFLYRIVPNYGVGIVLLTLIVKGLLWPLTAGSIRSMRKMQVVQPEMQRRTKEIQEKYKNEPERMQQEMAGLYKEYGNPLAGCLPLVVQMPILFALFATLRGSPFADTVHMATVQVKPTGELTRVETEGKSWEYTIYLTDGMQERQRITFSPNFARVPVGQSVQFKVDQLNGQPFTALPPRFEIVGGADKGKFLANGTLEALAPGDVNVHVVVPGIAAEKGFLFVEKLGRSGISGKDGIYWDSLLMIVLFGVSLYFSQNLTTKHNPSMTDQQKQINKITPFIFSGMFVFFPLPAGVLLYILLSNLFQIVQTYLLYREPLPENIQRILDQAKRKEETDKPLPFENKQRRNKKKA</sequence>
<evidence type="ECO:0000256" key="10">
    <source>
        <dbReference type="SAM" id="MobiDB-lite"/>
    </source>
</evidence>
<feature type="compositionally biased region" description="Basic and acidic residues" evidence="10">
    <location>
        <begin position="346"/>
        <end position="362"/>
    </location>
</feature>
<dbReference type="EMBL" id="CP063845">
    <property type="protein sequence ID" value="UFP96543.1"/>
    <property type="molecule type" value="Genomic_DNA"/>
</dbReference>
<accession>A0ABY3PSS0</accession>
<proteinExistence type="inferred from homology"/>
<dbReference type="PANTHER" id="PTHR12428">
    <property type="entry name" value="OXA1"/>
    <property type="match status" value="1"/>
</dbReference>
<evidence type="ECO:0000256" key="4">
    <source>
        <dbReference type="ARBA" id="ARBA00022692"/>
    </source>
</evidence>
<feature type="transmembrane region" description="Helical" evidence="11">
    <location>
        <begin position="255"/>
        <end position="274"/>
    </location>
</feature>
<evidence type="ECO:0000256" key="1">
    <source>
        <dbReference type="ARBA" id="ARBA00004429"/>
    </source>
</evidence>
<keyword evidence="6 11" id="KW-1133">Transmembrane helix</keyword>
<feature type="region of interest" description="Disordered" evidence="10">
    <location>
        <begin position="346"/>
        <end position="369"/>
    </location>
</feature>
<feature type="transmembrane region" description="Helical" evidence="11">
    <location>
        <begin position="27"/>
        <end position="46"/>
    </location>
</feature>
<keyword evidence="3" id="KW-1003">Cell membrane</keyword>
<dbReference type="CDD" id="cd20070">
    <property type="entry name" value="5TM_YidC_Alb3"/>
    <property type="match status" value="1"/>
</dbReference>
<evidence type="ECO:0000256" key="8">
    <source>
        <dbReference type="ARBA" id="ARBA00023186"/>
    </source>
</evidence>
<dbReference type="Pfam" id="PF02096">
    <property type="entry name" value="60KD_IMP"/>
    <property type="match status" value="1"/>
</dbReference>
<comment type="subcellular location">
    <subcellularLocation>
        <location evidence="1">Cell inner membrane</location>
        <topology evidence="1">Multi-pass membrane protein</topology>
    </subcellularLocation>
    <subcellularLocation>
        <location evidence="9">Membrane</location>
        <topology evidence="9">Multi-pass membrane protein</topology>
    </subcellularLocation>
</comment>
<dbReference type="Proteomes" id="UP001054846">
    <property type="component" value="Chromosome"/>
</dbReference>
<evidence type="ECO:0000256" key="5">
    <source>
        <dbReference type="ARBA" id="ARBA00022927"/>
    </source>
</evidence>
<name>A0ABY3PSS0_9CYAN</name>
<gene>
    <name evidence="13" type="primary">yidC</name>
    <name evidence="13" type="ORF">ISF26_10160</name>
</gene>
<protein>
    <submittedName>
        <fullName evidence="13">Membrane protein insertase YidC</fullName>
    </submittedName>
</protein>
<evidence type="ECO:0000259" key="12">
    <source>
        <dbReference type="Pfam" id="PF02096"/>
    </source>
</evidence>
<dbReference type="PANTHER" id="PTHR12428:SF65">
    <property type="entry name" value="CYTOCHROME C OXIDASE ASSEMBLY PROTEIN COX18, MITOCHONDRIAL"/>
    <property type="match status" value="1"/>
</dbReference>
<dbReference type="InterPro" id="IPR001708">
    <property type="entry name" value="YidC/ALB3/OXA1/COX18"/>
</dbReference>
<evidence type="ECO:0000313" key="14">
    <source>
        <dbReference type="Proteomes" id="UP001054846"/>
    </source>
</evidence>
<dbReference type="RefSeq" id="WP_230843782.1">
    <property type="nucleotide sequence ID" value="NZ_CP063845.1"/>
</dbReference>
<keyword evidence="14" id="KW-1185">Reference proteome</keyword>
<dbReference type="InterPro" id="IPR047196">
    <property type="entry name" value="YidC_ALB_C"/>
</dbReference>
<dbReference type="NCBIfam" id="NF002734">
    <property type="entry name" value="PRK02654.1"/>
    <property type="match status" value="1"/>
</dbReference>
<evidence type="ECO:0000256" key="11">
    <source>
        <dbReference type="SAM" id="Phobius"/>
    </source>
</evidence>
<organism evidence="13 14">
    <name type="scientific">Gloeobacter morelensis MG652769</name>
    <dbReference type="NCBI Taxonomy" id="2781736"/>
    <lineage>
        <taxon>Bacteria</taxon>
        <taxon>Bacillati</taxon>
        <taxon>Cyanobacteriota</taxon>
        <taxon>Cyanophyceae</taxon>
        <taxon>Gloeobacterales</taxon>
        <taxon>Gloeobacteraceae</taxon>
        <taxon>Gloeobacter</taxon>
        <taxon>Gloeobacter morelensis</taxon>
    </lineage>
</organism>
<dbReference type="NCBIfam" id="TIGR03592">
    <property type="entry name" value="yidC_oxa1_cterm"/>
    <property type="match status" value="1"/>
</dbReference>
<feature type="domain" description="Membrane insertase YidC/Oxa/ALB C-terminal" evidence="12">
    <location>
        <begin position="27"/>
        <end position="331"/>
    </location>
</feature>
<comment type="similarity">
    <text evidence="9">Belongs to the OXA1/ALB3/YidC family.</text>
</comment>
<keyword evidence="2" id="KW-0813">Transport</keyword>
<evidence type="ECO:0000256" key="6">
    <source>
        <dbReference type="ARBA" id="ARBA00022989"/>
    </source>
</evidence>
<dbReference type="InterPro" id="IPR028055">
    <property type="entry name" value="YidC/Oxa/ALB_C"/>
</dbReference>
<keyword evidence="4 9" id="KW-0812">Transmembrane</keyword>
<reference evidence="13 14" key="1">
    <citation type="journal article" date="2021" name="Genome Biol. Evol.">
        <title>Complete Genome Sequencing of a Novel Gloeobacter Species from a Waterfall Cave in Mexico.</title>
        <authorList>
            <person name="Saw J.H."/>
            <person name="Cardona T."/>
            <person name="Montejano G."/>
        </authorList>
    </citation>
    <scope>NUCLEOTIDE SEQUENCE [LARGE SCALE GENOMIC DNA]</scope>
    <source>
        <strain evidence="13">MG652769</strain>
    </source>
</reference>
<evidence type="ECO:0000256" key="7">
    <source>
        <dbReference type="ARBA" id="ARBA00023136"/>
    </source>
</evidence>
<evidence type="ECO:0000313" key="13">
    <source>
        <dbReference type="EMBL" id="UFP96543.1"/>
    </source>
</evidence>
<evidence type="ECO:0000256" key="9">
    <source>
        <dbReference type="RuleBase" id="RU003945"/>
    </source>
</evidence>
<evidence type="ECO:0000256" key="2">
    <source>
        <dbReference type="ARBA" id="ARBA00022448"/>
    </source>
</evidence>
<keyword evidence="7 11" id="KW-0472">Membrane</keyword>
<keyword evidence="5" id="KW-0653">Protein transport</keyword>
<feature type="transmembrane region" description="Helical" evidence="11">
    <location>
        <begin position="294"/>
        <end position="318"/>
    </location>
</feature>